<sequence>MTQDAPMRSKQLELFGKMHLGMDHVLAKLLLEAPPLPDALQLQTEKQSLATTWVQVTEAFDKRKLMLQRRKEKAKSTSKCREEVSTTVKKKKKSKEKDTKLDIKEKTKQKSKSRSSSASPRSAKVSPSAKTEKKSRKKTTSSPKATKLESNSAEVKKEVEMSSHEKSVLKKLRKLAMCQNVEFGTNKYKVIAKWLELDKGKNAGTSAELMELLTTFQIDSAPEKKKKQSKQSRRPSSESLDDVLRVEKRNKRKLATADRRRKKFVDEDEVVYESEDEEEEPEYNGGYSDSDEAEFVPELENSPPPEKPKKRARRAPKRQKKEVDTMKEEGTDAQLTSRDHLAAVVAKTREDVVVSGEAETKYLSYEKKPESVQPGATSKSAIVLDDSDEEEEEEVEEEEEGEEEEEKTRDSSTDDDQDAAEQDMFDLNEEDVYVVEAILCVKEGRALMSAGRRQKEADLYLVKWEGYDELTWEPDENIPRRLIEMFRERERAKRTCQYQIKTAHERREVTNVTTQQKEVIYMIQWINQEAPVWESRTTLPGKTQVWLDKVLGAPASKKRRETKVAKKYFYQ</sequence>
<feature type="compositionally biased region" description="Basic and acidic residues" evidence="1">
    <location>
        <begin position="95"/>
        <end position="108"/>
    </location>
</feature>
<organism evidence="3 4">
    <name type="scientific">Phytophthora citrophthora</name>
    <dbReference type="NCBI Taxonomy" id="4793"/>
    <lineage>
        <taxon>Eukaryota</taxon>
        <taxon>Sar</taxon>
        <taxon>Stramenopiles</taxon>
        <taxon>Oomycota</taxon>
        <taxon>Peronosporomycetes</taxon>
        <taxon>Peronosporales</taxon>
        <taxon>Peronosporaceae</taxon>
        <taxon>Phytophthora</taxon>
    </lineage>
</organism>
<evidence type="ECO:0000313" key="4">
    <source>
        <dbReference type="Proteomes" id="UP001259832"/>
    </source>
</evidence>
<dbReference type="InterPro" id="IPR023780">
    <property type="entry name" value="Chromo_domain"/>
</dbReference>
<dbReference type="InterPro" id="IPR000953">
    <property type="entry name" value="Chromo/chromo_shadow_dom"/>
</dbReference>
<evidence type="ECO:0000313" key="3">
    <source>
        <dbReference type="EMBL" id="KAK1937841.1"/>
    </source>
</evidence>
<evidence type="ECO:0000259" key="2">
    <source>
        <dbReference type="PROSITE" id="PS50013"/>
    </source>
</evidence>
<proteinExistence type="predicted"/>
<feature type="compositionally biased region" description="Basic and acidic residues" evidence="1">
    <location>
        <begin position="154"/>
        <end position="168"/>
    </location>
</feature>
<feature type="compositionally biased region" description="Acidic residues" evidence="1">
    <location>
        <begin position="385"/>
        <end position="405"/>
    </location>
</feature>
<feature type="region of interest" description="Disordered" evidence="1">
    <location>
        <begin position="68"/>
        <end position="168"/>
    </location>
</feature>
<feature type="compositionally biased region" description="Basic residues" evidence="1">
    <location>
        <begin position="224"/>
        <end position="233"/>
    </location>
</feature>
<dbReference type="SMART" id="SM00298">
    <property type="entry name" value="CHROMO"/>
    <property type="match status" value="1"/>
</dbReference>
<feature type="compositionally biased region" description="Basic residues" evidence="1">
    <location>
        <begin position="68"/>
        <end position="78"/>
    </location>
</feature>
<dbReference type="EMBL" id="JASMQC010000019">
    <property type="protein sequence ID" value="KAK1937841.1"/>
    <property type="molecule type" value="Genomic_DNA"/>
</dbReference>
<comment type="caution">
    <text evidence="3">The sequence shown here is derived from an EMBL/GenBank/DDBJ whole genome shotgun (WGS) entry which is preliminary data.</text>
</comment>
<dbReference type="Pfam" id="PF00385">
    <property type="entry name" value="Chromo"/>
    <property type="match status" value="1"/>
</dbReference>
<feature type="compositionally biased region" description="Basic and acidic residues" evidence="1">
    <location>
        <begin position="337"/>
        <end position="370"/>
    </location>
</feature>
<accession>A0AAD9GG29</accession>
<reference evidence="3" key="1">
    <citation type="submission" date="2023-08" db="EMBL/GenBank/DDBJ databases">
        <title>Reference Genome Resource for the Citrus Pathogen Phytophthora citrophthora.</title>
        <authorList>
            <person name="Moller H."/>
            <person name="Coetzee B."/>
            <person name="Rose L.J."/>
            <person name="Van Niekerk J.M."/>
        </authorList>
    </citation>
    <scope>NUCLEOTIDE SEQUENCE</scope>
    <source>
        <strain evidence="3">STE-U-9442</strain>
    </source>
</reference>
<feature type="compositionally biased region" description="Basic residues" evidence="1">
    <location>
        <begin position="248"/>
        <end position="263"/>
    </location>
</feature>
<feature type="compositionally biased region" description="Basic and acidic residues" evidence="1">
    <location>
        <begin position="321"/>
        <end position="330"/>
    </location>
</feature>
<evidence type="ECO:0000256" key="1">
    <source>
        <dbReference type="SAM" id="MobiDB-lite"/>
    </source>
</evidence>
<feature type="domain" description="Chromo" evidence="2">
    <location>
        <begin position="433"/>
        <end position="501"/>
    </location>
</feature>
<keyword evidence="4" id="KW-1185">Reference proteome</keyword>
<dbReference type="SUPFAM" id="SSF54160">
    <property type="entry name" value="Chromo domain-like"/>
    <property type="match status" value="1"/>
</dbReference>
<dbReference type="Proteomes" id="UP001259832">
    <property type="component" value="Unassembled WGS sequence"/>
</dbReference>
<dbReference type="InterPro" id="IPR016197">
    <property type="entry name" value="Chromo-like_dom_sf"/>
</dbReference>
<name>A0AAD9GG29_9STRA</name>
<dbReference type="Gene3D" id="2.40.50.40">
    <property type="match status" value="1"/>
</dbReference>
<feature type="compositionally biased region" description="Basic residues" evidence="1">
    <location>
        <begin position="308"/>
        <end position="320"/>
    </location>
</feature>
<protein>
    <recommendedName>
        <fullName evidence="2">Chromo domain-containing protein</fullName>
    </recommendedName>
</protein>
<feature type="region of interest" description="Disordered" evidence="1">
    <location>
        <begin position="216"/>
        <end position="418"/>
    </location>
</feature>
<gene>
    <name evidence="3" type="ORF">P3T76_009578</name>
</gene>
<feature type="compositionally biased region" description="Acidic residues" evidence="1">
    <location>
        <begin position="266"/>
        <end position="282"/>
    </location>
</feature>
<feature type="compositionally biased region" description="Low complexity" evidence="1">
    <location>
        <begin position="114"/>
        <end position="129"/>
    </location>
</feature>
<dbReference type="PROSITE" id="PS50013">
    <property type="entry name" value="CHROMO_2"/>
    <property type="match status" value="1"/>
</dbReference>
<dbReference type="AlphaFoldDB" id="A0AAD9GG29"/>